<dbReference type="InterPro" id="IPR054289">
    <property type="entry name" value="DUF7025"/>
</dbReference>
<evidence type="ECO:0000313" key="2">
    <source>
        <dbReference type="EMBL" id="KAF2231063.1"/>
    </source>
</evidence>
<feature type="domain" description="AAA+ ATPase" evidence="1">
    <location>
        <begin position="352"/>
        <end position="477"/>
    </location>
</feature>
<organism evidence="2 3">
    <name type="scientific">Viridothelium virens</name>
    <name type="common">Speckled blister lichen</name>
    <name type="synonym">Trypethelium virens</name>
    <dbReference type="NCBI Taxonomy" id="1048519"/>
    <lineage>
        <taxon>Eukaryota</taxon>
        <taxon>Fungi</taxon>
        <taxon>Dikarya</taxon>
        <taxon>Ascomycota</taxon>
        <taxon>Pezizomycotina</taxon>
        <taxon>Dothideomycetes</taxon>
        <taxon>Dothideomycetes incertae sedis</taxon>
        <taxon>Trypetheliales</taxon>
        <taxon>Trypetheliaceae</taxon>
        <taxon>Viridothelium</taxon>
    </lineage>
</organism>
<gene>
    <name evidence="2" type="ORF">EV356DRAFT_420627</name>
</gene>
<dbReference type="Pfam" id="PF00004">
    <property type="entry name" value="AAA"/>
    <property type="match status" value="1"/>
</dbReference>
<dbReference type="SUPFAM" id="SSF52540">
    <property type="entry name" value="P-loop containing nucleoside triphosphate hydrolases"/>
    <property type="match status" value="1"/>
</dbReference>
<dbReference type="GO" id="GO:0016887">
    <property type="term" value="F:ATP hydrolysis activity"/>
    <property type="evidence" value="ECO:0007669"/>
    <property type="project" value="InterPro"/>
</dbReference>
<dbReference type="Proteomes" id="UP000800092">
    <property type="component" value="Unassembled WGS sequence"/>
</dbReference>
<evidence type="ECO:0000313" key="3">
    <source>
        <dbReference type="Proteomes" id="UP000800092"/>
    </source>
</evidence>
<sequence length="562" mass="64235">YCMVATRWFDLKNKYLKTTLEIKSPALINALRTLVPYYPDNTSLHMDKTIKVEDPPALIYHYRNELHEYAQAQDVDAKTKLHISYVLRYLATIMGEQIEEFNTHLDHGLIDYKNLWMIFRSGGWVYQPGKDQLYFFEQGAYGMTDGVASFDLKCHMVNYDGKNVGLEQTNLCIHKYEYPRDITALPVYPLNFHGDPKGLKRRLISRAQAFLELRGVQAREHKTIGRMMIDCKTYQERKPISVGAITLTESCKCVCPACRGQVVETVADYDHGLRVLSENEMLMCTSRVCGFSLSSHDWVQVFITDLNEVQWSTNAMEKLVMDEKQKKVILSLVTSPVFTEGTNADIVGWKGKGLVTLLHGPPGTGKTLTAEVMSEHLHRPLYVVDGGELGTDAVHLEKNLRSILELSKRWQAIILIDEADVFLEQRRARDIKRNNLVSVFLRRLEYFEGILFLTTNRVEHFDDAFASRIHLALNYPELEPWMRREIWINAISRFPADESDIGKPAALDELSNVVLNGRVISYAVRTAKALADAEGKKMGVSHLWDVVRVYQKFNGQFKGEAS</sequence>
<keyword evidence="2" id="KW-0378">Hydrolase</keyword>
<evidence type="ECO:0000259" key="1">
    <source>
        <dbReference type="SMART" id="SM00382"/>
    </source>
</evidence>
<dbReference type="Pfam" id="PF22942">
    <property type="entry name" value="DUF7025"/>
    <property type="match status" value="1"/>
</dbReference>
<feature type="non-terminal residue" evidence="2">
    <location>
        <position position="1"/>
    </location>
</feature>
<dbReference type="PANTHER" id="PTHR46411">
    <property type="entry name" value="FAMILY ATPASE, PUTATIVE-RELATED"/>
    <property type="match status" value="1"/>
</dbReference>
<accession>A0A6A6H0H4</accession>
<dbReference type="InterPro" id="IPR027417">
    <property type="entry name" value="P-loop_NTPase"/>
</dbReference>
<dbReference type="Gene3D" id="3.40.50.300">
    <property type="entry name" value="P-loop containing nucleotide triphosphate hydrolases"/>
    <property type="match status" value="1"/>
</dbReference>
<reference evidence="2" key="1">
    <citation type="journal article" date="2020" name="Stud. Mycol.">
        <title>101 Dothideomycetes genomes: a test case for predicting lifestyles and emergence of pathogens.</title>
        <authorList>
            <person name="Haridas S."/>
            <person name="Albert R."/>
            <person name="Binder M."/>
            <person name="Bloem J."/>
            <person name="Labutti K."/>
            <person name="Salamov A."/>
            <person name="Andreopoulos B."/>
            <person name="Baker S."/>
            <person name="Barry K."/>
            <person name="Bills G."/>
            <person name="Bluhm B."/>
            <person name="Cannon C."/>
            <person name="Castanera R."/>
            <person name="Culley D."/>
            <person name="Daum C."/>
            <person name="Ezra D."/>
            <person name="Gonzalez J."/>
            <person name="Henrissat B."/>
            <person name="Kuo A."/>
            <person name="Liang C."/>
            <person name="Lipzen A."/>
            <person name="Lutzoni F."/>
            <person name="Magnuson J."/>
            <person name="Mondo S."/>
            <person name="Nolan M."/>
            <person name="Ohm R."/>
            <person name="Pangilinan J."/>
            <person name="Park H.-J."/>
            <person name="Ramirez L."/>
            <person name="Alfaro M."/>
            <person name="Sun H."/>
            <person name="Tritt A."/>
            <person name="Yoshinaga Y."/>
            <person name="Zwiers L.-H."/>
            <person name="Turgeon B."/>
            <person name="Goodwin S."/>
            <person name="Spatafora J."/>
            <person name="Crous P."/>
            <person name="Grigoriev I."/>
        </authorList>
    </citation>
    <scope>NUCLEOTIDE SEQUENCE</scope>
    <source>
        <strain evidence="2">Tuck. ex Michener</strain>
    </source>
</reference>
<feature type="non-terminal residue" evidence="2">
    <location>
        <position position="562"/>
    </location>
</feature>
<keyword evidence="3" id="KW-1185">Reference proteome</keyword>
<dbReference type="SMART" id="SM00382">
    <property type="entry name" value="AAA"/>
    <property type="match status" value="1"/>
</dbReference>
<dbReference type="OrthoDB" id="10042665at2759"/>
<dbReference type="AlphaFoldDB" id="A0A6A6H0H4"/>
<dbReference type="InterPro" id="IPR003593">
    <property type="entry name" value="AAA+_ATPase"/>
</dbReference>
<dbReference type="PANTHER" id="PTHR46411:SF3">
    <property type="entry name" value="AAA+ ATPASE DOMAIN-CONTAINING PROTEIN"/>
    <property type="match status" value="1"/>
</dbReference>
<name>A0A6A6H0H4_VIRVR</name>
<dbReference type="InterPro" id="IPR003959">
    <property type="entry name" value="ATPase_AAA_core"/>
</dbReference>
<dbReference type="EMBL" id="ML991832">
    <property type="protein sequence ID" value="KAF2231063.1"/>
    <property type="molecule type" value="Genomic_DNA"/>
</dbReference>
<dbReference type="CDD" id="cd19481">
    <property type="entry name" value="RecA-like_protease"/>
    <property type="match status" value="1"/>
</dbReference>
<dbReference type="GO" id="GO:0005524">
    <property type="term" value="F:ATP binding"/>
    <property type="evidence" value="ECO:0007669"/>
    <property type="project" value="InterPro"/>
</dbReference>
<protein>
    <submittedName>
        <fullName evidence="2">P-loop containing nucleoside triphosphate hydrolase protein</fullName>
    </submittedName>
</protein>
<proteinExistence type="predicted"/>